<name>A0ABN7XDF3_GIGMA</name>
<reference evidence="1 2" key="1">
    <citation type="submission" date="2021-06" db="EMBL/GenBank/DDBJ databases">
        <authorList>
            <person name="Kallberg Y."/>
            <person name="Tangrot J."/>
            <person name="Rosling A."/>
        </authorList>
    </citation>
    <scope>NUCLEOTIDE SEQUENCE [LARGE SCALE GENOMIC DNA]</scope>
    <source>
        <strain evidence="1 2">120-4 pot B 10/14</strain>
    </source>
</reference>
<dbReference type="EMBL" id="CAJVQB010114813">
    <property type="protein sequence ID" value="CAG8852660.1"/>
    <property type="molecule type" value="Genomic_DNA"/>
</dbReference>
<sequence length="130" mass="15739">IFEELYNKEYTDLTKLISYYMPRYLVNGYVKLDIKCAYQICEKKGIVDILRLAVAKRHHNNKKYEKNWAIFSEIDICKFSTVQDANNKFKFTTRFWQTIYILEEYCKLLNKQIDENLKKFIFAQKGNSFF</sequence>
<proteinExistence type="predicted"/>
<keyword evidence="2" id="KW-1185">Reference proteome</keyword>
<dbReference type="Proteomes" id="UP000789901">
    <property type="component" value="Unassembled WGS sequence"/>
</dbReference>
<feature type="non-terminal residue" evidence="1">
    <location>
        <position position="1"/>
    </location>
</feature>
<accession>A0ABN7XDF3</accession>
<comment type="caution">
    <text evidence="1">The sequence shown here is derived from an EMBL/GenBank/DDBJ whole genome shotgun (WGS) entry which is preliminary data.</text>
</comment>
<evidence type="ECO:0000313" key="2">
    <source>
        <dbReference type="Proteomes" id="UP000789901"/>
    </source>
</evidence>
<organism evidence="1 2">
    <name type="scientific">Gigaspora margarita</name>
    <dbReference type="NCBI Taxonomy" id="4874"/>
    <lineage>
        <taxon>Eukaryota</taxon>
        <taxon>Fungi</taxon>
        <taxon>Fungi incertae sedis</taxon>
        <taxon>Mucoromycota</taxon>
        <taxon>Glomeromycotina</taxon>
        <taxon>Glomeromycetes</taxon>
        <taxon>Diversisporales</taxon>
        <taxon>Gigasporaceae</taxon>
        <taxon>Gigaspora</taxon>
    </lineage>
</organism>
<evidence type="ECO:0000313" key="1">
    <source>
        <dbReference type="EMBL" id="CAG8852660.1"/>
    </source>
</evidence>
<protein>
    <submittedName>
        <fullName evidence="1">11344_t:CDS:1</fullName>
    </submittedName>
</protein>
<gene>
    <name evidence="1" type="ORF">GMARGA_LOCUS41481</name>
</gene>